<evidence type="ECO:0000313" key="3">
    <source>
        <dbReference type="EMBL" id="QRD85722.1"/>
    </source>
</evidence>
<feature type="compositionally biased region" description="Gly residues" evidence="1">
    <location>
        <begin position="117"/>
        <end position="126"/>
    </location>
</feature>
<feature type="compositionally biased region" description="Basic and acidic residues" evidence="1">
    <location>
        <begin position="58"/>
        <end position="72"/>
    </location>
</feature>
<dbReference type="AlphaFoldDB" id="A0A7U2QVC6"/>
<protein>
    <recommendedName>
        <fullName evidence="5">Collagen EMF1-alpha</fullName>
    </recommendedName>
</protein>
<keyword evidence="4" id="KW-1185">Reference proteome</keyword>
<reference evidence="4" key="1">
    <citation type="journal article" date="2021" name="G3 (Bethesda)">
        <title>Chromosome assembled and annotated genome sequence of Aspergillus flavus NRRL 3357.</title>
        <authorList>
            <person name="Skerker J.M."/>
            <person name="Pianalto K.M."/>
            <person name="Mondo S.J."/>
            <person name="Yang K."/>
            <person name="Arkin A.P."/>
            <person name="Keller N.P."/>
            <person name="Grigoriev I.V."/>
            <person name="Louise Glass N.L."/>
        </authorList>
    </citation>
    <scope>NUCLEOTIDE SEQUENCE [LARGE SCALE GENOMIC DNA]</scope>
    <source>
        <strain evidence="4">ATCC 200026 / FGSC A1120 / IAM 13836 / NRRL 3357 / JCM 12722 / SRRC 167</strain>
    </source>
</reference>
<gene>
    <name evidence="3" type="ORF">F9C07_1389508</name>
</gene>
<dbReference type="Proteomes" id="UP000596276">
    <property type="component" value="Chromosome 3"/>
</dbReference>
<organism evidence="3 4">
    <name type="scientific">Aspergillus flavus (strain ATCC 200026 / FGSC A1120 / IAM 13836 / NRRL 3357 / JCM 12722 / SRRC 167)</name>
    <dbReference type="NCBI Taxonomy" id="332952"/>
    <lineage>
        <taxon>Eukaryota</taxon>
        <taxon>Fungi</taxon>
        <taxon>Dikarya</taxon>
        <taxon>Ascomycota</taxon>
        <taxon>Pezizomycotina</taxon>
        <taxon>Eurotiomycetes</taxon>
        <taxon>Eurotiomycetidae</taxon>
        <taxon>Eurotiales</taxon>
        <taxon>Aspergillaceae</taxon>
        <taxon>Aspergillus</taxon>
        <taxon>Aspergillus subgen. Circumdati</taxon>
    </lineage>
</organism>
<accession>A0A7U2QVC6</accession>
<dbReference type="VEuPathDB" id="FungiDB:AFLA_006944"/>
<evidence type="ECO:0000256" key="2">
    <source>
        <dbReference type="SAM" id="SignalP"/>
    </source>
</evidence>
<feature type="signal peptide" evidence="2">
    <location>
        <begin position="1"/>
        <end position="18"/>
    </location>
</feature>
<sequence>MKAATLLSLLSVTGLVAAAPAGNGPAGGIIDRDLPVPVPGLPTKGLPIVDGLTGGNKGGEKPGSKVTPREDPTGSAPDGKGNDGPDGDLTGRPGQGGLDSPFDLPTSELPPVKLPGGLDGGKGGLGLRRRGSPVDGLPVVGPVVGGVLGGGGAGSGAGAKGGAGSGTVGRRGSPWTVFLSLESLLKVLLEVF</sequence>
<proteinExistence type="predicted"/>
<evidence type="ECO:0000313" key="4">
    <source>
        <dbReference type="Proteomes" id="UP000596276"/>
    </source>
</evidence>
<dbReference type="EMBL" id="CP044620">
    <property type="protein sequence ID" value="QRD85722.1"/>
    <property type="molecule type" value="Genomic_DNA"/>
</dbReference>
<dbReference type="VEuPathDB" id="FungiDB:F9C07_1389508"/>
<evidence type="ECO:0008006" key="5">
    <source>
        <dbReference type="Google" id="ProtNLM"/>
    </source>
</evidence>
<keyword evidence="2" id="KW-0732">Signal</keyword>
<evidence type="ECO:0000256" key="1">
    <source>
        <dbReference type="SAM" id="MobiDB-lite"/>
    </source>
</evidence>
<feature type="chain" id="PRO_5031477617" description="Collagen EMF1-alpha" evidence="2">
    <location>
        <begin position="19"/>
        <end position="192"/>
    </location>
</feature>
<feature type="region of interest" description="Disordered" evidence="1">
    <location>
        <begin position="41"/>
        <end position="128"/>
    </location>
</feature>
<name>A0A7U2QVC6_ASPFN</name>